<dbReference type="AlphaFoldDB" id="A0A8H3EWT9"/>
<evidence type="ECO:0000313" key="2">
    <source>
        <dbReference type="Proteomes" id="UP000664203"/>
    </source>
</evidence>
<reference evidence="1" key="1">
    <citation type="submission" date="2021-03" db="EMBL/GenBank/DDBJ databases">
        <authorList>
            <person name="Tagirdzhanova G."/>
        </authorList>
    </citation>
    <scope>NUCLEOTIDE SEQUENCE</scope>
</reference>
<comment type="caution">
    <text evidence="1">The sequence shown here is derived from an EMBL/GenBank/DDBJ whole genome shotgun (WGS) entry which is preliminary data.</text>
</comment>
<dbReference type="EMBL" id="CAJPDR010000041">
    <property type="protein sequence ID" value="CAF9910296.1"/>
    <property type="molecule type" value="Genomic_DNA"/>
</dbReference>
<name>A0A8H3EWT9_9LECA</name>
<keyword evidence="2" id="KW-1185">Reference proteome</keyword>
<dbReference type="SUPFAM" id="SSF89372">
    <property type="entry name" value="Fucose-specific lectin"/>
    <property type="match status" value="1"/>
</dbReference>
<evidence type="ECO:0008006" key="3">
    <source>
        <dbReference type="Google" id="ProtNLM"/>
    </source>
</evidence>
<dbReference type="Gene3D" id="2.120.10.70">
    <property type="entry name" value="Fucose-specific lectin"/>
    <property type="match status" value="1"/>
</dbReference>
<protein>
    <recommendedName>
        <fullName evidence="3">Fucose-specific lectin</fullName>
    </recommendedName>
</protein>
<dbReference type="OrthoDB" id="5420274at2759"/>
<gene>
    <name evidence="1" type="ORF">ALECFALPRED_006456</name>
</gene>
<dbReference type="Proteomes" id="UP000664203">
    <property type="component" value="Unassembled WGS sequence"/>
</dbReference>
<evidence type="ECO:0000313" key="1">
    <source>
        <dbReference type="EMBL" id="CAF9910296.1"/>
    </source>
</evidence>
<sequence>MQYRVYWQGDDNVIRESAWNDTANLWQLSNSAIGSAKANSPLVAVVSGPAVCSFRIDLGAISASGTILSWICTDPEFADGKTTFTAGPLVTPSIALAGDTALAASWDSAPNCNGCSETLLLVYEDTAGQLALGNLTVDGWQWSTLFANPVPGTGLALDVRSMGNVTRNIVLFYQLGNDYRTVTLFNGTTCLWETRESDPIGLIVANASISSLNVGCTSAGVTLEEVILSTESNETAVNSWDGQTHTFTEGKYSTVLGESTSLATNVDAHVYGLRNGTIKEFTVNDLLAWSPVGNVATS</sequence>
<accession>A0A8H3EWT9</accession>
<organism evidence="1 2">
    <name type="scientific">Alectoria fallacina</name>
    <dbReference type="NCBI Taxonomy" id="1903189"/>
    <lineage>
        <taxon>Eukaryota</taxon>
        <taxon>Fungi</taxon>
        <taxon>Dikarya</taxon>
        <taxon>Ascomycota</taxon>
        <taxon>Pezizomycotina</taxon>
        <taxon>Lecanoromycetes</taxon>
        <taxon>OSLEUM clade</taxon>
        <taxon>Lecanoromycetidae</taxon>
        <taxon>Lecanorales</taxon>
        <taxon>Lecanorineae</taxon>
        <taxon>Parmeliaceae</taxon>
        <taxon>Alectoria</taxon>
    </lineage>
</organism>
<proteinExistence type="predicted"/>